<organism evidence="3 4">
    <name type="scientific">Plasmodiophora brassicae</name>
    <name type="common">Clubroot disease agent</name>
    <dbReference type="NCBI Taxonomy" id="37360"/>
    <lineage>
        <taxon>Eukaryota</taxon>
        <taxon>Sar</taxon>
        <taxon>Rhizaria</taxon>
        <taxon>Endomyxa</taxon>
        <taxon>Phytomyxea</taxon>
        <taxon>Plasmodiophorida</taxon>
        <taxon>Plasmodiophoridae</taxon>
        <taxon>Plasmodiophora</taxon>
    </lineage>
</organism>
<dbReference type="Proteomes" id="UP000039324">
    <property type="component" value="Unassembled WGS sequence"/>
</dbReference>
<feature type="chain" id="PRO_5013311695" description="Phosphatidic acid phosphatase type 2/haloperoxidase domain-containing protein" evidence="1">
    <location>
        <begin position="16"/>
        <end position="411"/>
    </location>
</feature>
<evidence type="ECO:0000313" key="4">
    <source>
        <dbReference type="Proteomes" id="UP000039324"/>
    </source>
</evidence>
<protein>
    <recommendedName>
        <fullName evidence="2">Phosphatidic acid phosphatase type 2/haloperoxidase domain-containing protein</fullName>
    </recommendedName>
</protein>
<dbReference type="PANTHER" id="PTHR34599">
    <property type="entry name" value="PEROXIDASE-RELATED"/>
    <property type="match status" value="1"/>
</dbReference>
<dbReference type="Pfam" id="PF01569">
    <property type="entry name" value="PAP2"/>
    <property type="match status" value="1"/>
</dbReference>
<evidence type="ECO:0000313" key="3">
    <source>
        <dbReference type="EMBL" id="CEO99942.1"/>
    </source>
</evidence>
<dbReference type="InterPro" id="IPR036938">
    <property type="entry name" value="PAP2/HPO_sf"/>
</dbReference>
<gene>
    <name evidence="3" type="ORF">PBRA_007676</name>
</gene>
<dbReference type="SUPFAM" id="SSF48317">
    <property type="entry name" value="Acid phosphatase/Vanadium-dependent haloperoxidase"/>
    <property type="match status" value="1"/>
</dbReference>
<feature type="signal peptide" evidence="1">
    <location>
        <begin position="1"/>
        <end position="15"/>
    </location>
</feature>
<dbReference type="EMBL" id="CDSF01000095">
    <property type="protein sequence ID" value="CEO99942.1"/>
    <property type="molecule type" value="Genomic_DNA"/>
</dbReference>
<evidence type="ECO:0000256" key="1">
    <source>
        <dbReference type="SAM" id="SignalP"/>
    </source>
</evidence>
<evidence type="ECO:0000259" key="2">
    <source>
        <dbReference type="Pfam" id="PF01569"/>
    </source>
</evidence>
<accession>A0A0G4IXG9</accession>
<feature type="domain" description="Phosphatidic acid phosphatase type 2/haloperoxidase" evidence="2">
    <location>
        <begin position="321"/>
        <end position="405"/>
    </location>
</feature>
<dbReference type="InterPro" id="IPR052559">
    <property type="entry name" value="V-haloperoxidase"/>
</dbReference>
<dbReference type="AlphaFoldDB" id="A0A0G4IXG9"/>
<dbReference type="InterPro" id="IPR000326">
    <property type="entry name" value="PAP2/HPO"/>
</dbReference>
<name>A0A0G4IXG9_PLABS</name>
<dbReference type="PANTHER" id="PTHR34599:SF1">
    <property type="entry name" value="PHOSPHATIDIC ACID PHOSPHATASE TYPE 2_HALOPEROXIDASE DOMAIN-CONTAINING PROTEIN"/>
    <property type="match status" value="1"/>
</dbReference>
<keyword evidence="1" id="KW-0732">Signal</keyword>
<keyword evidence="4" id="KW-1185">Reference proteome</keyword>
<proteinExistence type="predicted"/>
<sequence length="411" mass="43491">MLVMALAAIMAPVQGDDCTASVNEGRDEARYWQAQLGVAAVRQDPVQVARDLAIVNGMFFDIANVLSGNPHAPAFTTPTVPPSSSCLHVNLTLLIALSNLQNLLTSNNFPTLIQNRLGNFPPNYADVFPGEVALGESIAQYYNGIRLHDATCLAGIAYPVTGKLGFGQFSSGASPAPPAMCGSIMFATGTSSESMFASSGAVPPPAFGSDAFQWSMIKSQAFGSIEEPQDANQTEVAAVWYLGPNTLGPAAIWIRIAADFMSALDPPLALADEARVYWKVSEALADAGIMTRYAQVKFNSWNPQQAIASQPGLSLWRSRLLTPTDVPSFVSMHTAFAGAASGVLSRLFPDARRVVVNGPAVQFAPHVFHNFSEAADEVVTANLYQGIHFDFDAIAGLTVGNAVAANVNALP</sequence>
<reference evidence="3 4" key="1">
    <citation type="submission" date="2015-02" db="EMBL/GenBank/DDBJ databases">
        <authorList>
            <person name="Chooi Y.-H."/>
        </authorList>
    </citation>
    <scope>NUCLEOTIDE SEQUENCE [LARGE SCALE GENOMIC DNA]</scope>
    <source>
        <strain evidence="3">E3</strain>
    </source>
</reference>
<dbReference type="Gene3D" id="1.10.606.20">
    <property type="match status" value="1"/>
</dbReference>